<dbReference type="HOGENOM" id="CLU_112363_0_0_9"/>
<feature type="transmembrane region" description="Helical" evidence="1">
    <location>
        <begin position="85"/>
        <end position="103"/>
    </location>
</feature>
<dbReference type="eggNOG" id="ENOG50316HU">
    <property type="taxonomic scope" value="Bacteria"/>
</dbReference>
<evidence type="ECO:0000256" key="1">
    <source>
        <dbReference type="SAM" id="Phobius"/>
    </source>
</evidence>
<feature type="transmembrane region" description="Helical" evidence="1">
    <location>
        <begin position="183"/>
        <end position="200"/>
    </location>
</feature>
<organism evidence="2 3">
    <name type="scientific">Desulforamulus ruminis (strain ATCC 23193 / DSM 2154 / NCIMB 8452 / DL)</name>
    <name type="common">Desulfotomaculum ruminis</name>
    <dbReference type="NCBI Taxonomy" id="696281"/>
    <lineage>
        <taxon>Bacteria</taxon>
        <taxon>Bacillati</taxon>
        <taxon>Bacillota</taxon>
        <taxon>Clostridia</taxon>
        <taxon>Eubacteriales</taxon>
        <taxon>Peptococcaceae</taxon>
        <taxon>Desulforamulus</taxon>
    </lineage>
</organism>
<dbReference type="InterPro" id="IPR009339">
    <property type="entry name" value="DUF998"/>
</dbReference>
<dbReference type="KEGG" id="dru:Desru_1047"/>
<dbReference type="OrthoDB" id="2425530at2"/>
<keyword evidence="1" id="KW-0812">Transmembrane</keyword>
<feature type="transmembrane region" description="Helical" evidence="1">
    <location>
        <begin position="115"/>
        <end position="139"/>
    </location>
</feature>
<reference evidence="3" key="1">
    <citation type="submission" date="2011-05" db="EMBL/GenBank/DDBJ databases">
        <title>Complete sequence of Desulfotomaculum ruminis DSM 2154.</title>
        <authorList>
            <person name="Lucas S."/>
            <person name="Copeland A."/>
            <person name="Lapidus A."/>
            <person name="Cheng J.-F."/>
            <person name="Goodwin L."/>
            <person name="Pitluck S."/>
            <person name="Lu M."/>
            <person name="Detter J.C."/>
            <person name="Han C."/>
            <person name="Tapia R."/>
            <person name="Land M."/>
            <person name="Hauser L."/>
            <person name="Kyrpides N."/>
            <person name="Ivanova N."/>
            <person name="Mikhailova N."/>
            <person name="Pagani I."/>
            <person name="Stams A.J.M."/>
            <person name="Plugge C.M."/>
            <person name="Muyzer G."/>
            <person name="Kuever J."/>
            <person name="Parshina S.N."/>
            <person name="Ivanova A.E."/>
            <person name="Nazina T.N."/>
            <person name="Brambilla E."/>
            <person name="Spring S."/>
            <person name="Klenk H.-P."/>
            <person name="Woyke T."/>
        </authorList>
    </citation>
    <scope>NUCLEOTIDE SEQUENCE [LARGE SCALE GENOMIC DNA]</scope>
    <source>
        <strain evidence="3">ATCC 23193 / DSM 2154 / NCIB 8452 / DL</strain>
    </source>
</reference>
<sequence length="204" mass="22511">MKKPQALLGVLAPLVYLWAVILGGLLQKDYSHVTQAISELTTRNAPYKVLLDGLFTIYNFFIIFFGVLAFLSLKKFNLKSLMTSMILLSLTGVFGLLMGFFPMDKRGSEATWQGILHIILAGILSPTTLLVLLLSGLGFRRVKGLEGFAAYSLWSAFGLFITGILAAFSAANGFLLTGLLERLTIGAFLQWITALSLQFYRKFL</sequence>
<accession>F6DLA1</accession>
<dbReference type="Pfam" id="PF06197">
    <property type="entry name" value="DUF998"/>
    <property type="match status" value="1"/>
</dbReference>
<dbReference type="AlphaFoldDB" id="F6DLA1"/>
<keyword evidence="1" id="KW-0472">Membrane</keyword>
<evidence type="ECO:0000313" key="2">
    <source>
        <dbReference type="EMBL" id="AEG59322.1"/>
    </source>
</evidence>
<protein>
    <recommendedName>
        <fullName evidence="4">DUF998 domain-containing protein</fullName>
    </recommendedName>
</protein>
<feature type="transmembrane region" description="Helical" evidence="1">
    <location>
        <begin position="151"/>
        <end position="171"/>
    </location>
</feature>
<evidence type="ECO:0000313" key="3">
    <source>
        <dbReference type="Proteomes" id="UP000009234"/>
    </source>
</evidence>
<dbReference type="Proteomes" id="UP000009234">
    <property type="component" value="Chromosome"/>
</dbReference>
<dbReference type="EMBL" id="CP002780">
    <property type="protein sequence ID" value="AEG59322.1"/>
    <property type="molecule type" value="Genomic_DNA"/>
</dbReference>
<keyword evidence="1" id="KW-1133">Transmembrane helix</keyword>
<proteinExistence type="predicted"/>
<dbReference type="RefSeq" id="WP_013841093.1">
    <property type="nucleotide sequence ID" value="NC_015589.1"/>
</dbReference>
<feature type="transmembrane region" description="Helical" evidence="1">
    <location>
        <begin position="7"/>
        <end position="26"/>
    </location>
</feature>
<feature type="transmembrane region" description="Helical" evidence="1">
    <location>
        <begin position="53"/>
        <end position="73"/>
    </location>
</feature>
<evidence type="ECO:0008006" key="4">
    <source>
        <dbReference type="Google" id="ProtNLM"/>
    </source>
</evidence>
<gene>
    <name evidence="2" type="ordered locus">Desru_1047</name>
</gene>
<reference evidence="2 3" key="2">
    <citation type="journal article" date="2012" name="Stand. Genomic Sci.">
        <title>Complete genome sequence of the sulfate-reducing firmicute Desulfotomaculum ruminis type strain (DL(T)).</title>
        <authorList>
            <person name="Spring S."/>
            <person name="Visser M."/>
            <person name="Lu M."/>
            <person name="Copeland A."/>
            <person name="Lapidus A."/>
            <person name="Lucas S."/>
            <person name="Cheng J.F."/>
            <person name="Han C."/>
            <person name="Tapia R."/>
            <person name="Goodwin L.A."/>
            <person name="Pitluck S."/>
            <person name="Ivanova N."/>
            <person name="Land M."/>
            <person name="Hauser L."/>
            <person name="Larimer F."/>
            <person name="Rohde M."/>
            <person name="Goker M."/>
            <person name="Detter J.C."/>
            <person name="Kyrpides N.C."/>
            <person name="Woyke T."/>
            <person name="Schaap P.J."/>
            <person name="Plugge C.M."/>
            <person name="Muyzer G."/>
            <person name="Kuever J."/>
            <person name="Pereira I.A."/>
            <person name="Parshina S.N."/>
            <person name="Bernier-Latmani R."/>
            <person name="Stams A.J."/>
            <person name="Klenk H.P."/>
        </authorList>
    </citation>
    <scope>NUCLEOTIDE SEQUENCE [LARGE SCALE GENOMIC DNA]</scope>
    <source>
        <strain evidence="3">ATCC 23193 / DSM 2154 / NCIB 8452 / DL</strain>
    </source>
</reference>
<keyword evidence="3" id="KW-1185">Reference proteome</keyword>
<name>F6DLA1_DESRL</name>